<keyword evidence="1" id="KW-1133">Transmembrane helix</keyword>
<feature type="transmembrane region" description="Helical" evidence="1">
    <location>
        <begin position="66"/>
        <end position="96"/>
    </location>
</feature>
<dbReference type="STRING" id="224999.GCA_001485475_02018"/>
<dbReference type="InterPro" id="IPR010898">
    <property type="entry name" value="Hpre_diP_synth_I"/>
</dbReference>
<dbReference type="Gene3D" id="1.10.1760.20">
    <property type="match status" value="1"/>
</dbReference>
<dbReference type="PIRSF" id="PIRSF027391">
    <property type="entry name" value="Hpre_diP_synt_I"/>
    <property type="match status" value="1"/>
</dbReference>
<feature type="transmembrane region" description="Helical" evidence="1">
    <location>
        <begin position="35"/>
        <end position="54"/>
    </location>
</feature>
<dbReference type="Pfam" id="PF07456">
    <property type="entry name" value="Hpre_diP_synt_I"/>
    <property type="match status" value="1"/>
</dbReference>
<sequence>MKKSYKMVFLSLLVTIGIVLHIFENMLPLPFPIPGAKLGLANIISLLAIVLYGYKDGLVVCVLRCILGAALSGSFSSLLYSLSGGILSTIIMAGAYKYFKNIFSLVGISILGAVTHNFVQITVAAIVLSTFGLYIYLPYLMILGLIMGLFTGLAADFVRRSLPAFFY</sequence>
<proteinExistence type="predicted"/>
<dbReference type="InterPro" id="IPR014535">
    <property type="entry name" value="Hpre_diP_synt_I"/>
</dbReference>
<gene>
    <name evidence="2" type="ORF">TSYNT_9233</name>
</gene>
<dbReference type="Proteomes" id="UP000062160">
    <property type="component" value="Unassembled WGS sequence"/>
</dbReference>
<feature type="transmembrane region" description="Helical" evidence="1">
    <location>
        <begin position="102"/>
        <end position="128"/>
    </location>
</feature>
<accession>A0A0U9HKS3</accession>
<evidence type="ECO:0000313" key="3">
    <source>
        <dbReference type="Proteomes" id="UP000062160"/>
    </source>
</evidence>
<dbReference type="OrthoDB" id="9799095at2"/>
<evidence type="ECO:0000256" key="1">
    <source>
        <dbReference type="SAM" id="Phobius"/>
    </source>
</evidence>
<name>A0A0U9HKS3_9FIRM</name>
<evidence type="ECO:0000313" key="2">
    <source>
        <dbReference type="EMBL" id="GAQ25980.1"/>
    </source>
</evidence>
<keyword evidence="1" id="KW-0812">Transmembrane</keyword>
<dbReference type="AlphaFoldDB" id="A0A0U9HKS3"/>
<dbReference type="RefSeq" id="WP_059033672.1">
    <property type="nucleotide sequence ID" value="NZ_BSDW01000001.1"/>
</dbReference>
<protein>
    <submittedName>
        <fullName evidence="2">Heptaprenyl diphosphate synthase</fullName>
    </submittedName>
</protein>
<organism evidence="2">
    <name type="scientific">Tepidanaerobacter syntrophicus</name>
    <dbReference type="NCBI Taxonomy" id="224999"/>
    <lineage>
        <taxon>Bacteria</taxon>
        <taxon>Bacillati</taxon>
        <taxon>Bacillota</taxon>
        <taxon>Clostridia</taxon>
        <taxon>Thermosediminibacterales</taxon>
        <taxon>Tepidanaerobacteraceae</taxon>
        <taxon>Tepidanaerobacter</taxon>
    </lineage>
</organism>
<reference evidence="2" key="1">
    <citation type="journal article" date="2016" name="Genome Announc.">
        <title>Draft Genome Sequence of the Syntrophic Lactate-Degrading Bacterium Tepidanaerobacter syntrophicus JLT.</title>
        <authorList>
            <person name="Matsuura N."/>
            <person name="Ohashi A."/>
            <person name="Tourlousse D.M."/>
            <person name="Sekiguchi Y."/>
        </authorList>
    </citation>
    <scope>NUCLEOTIDE SEQUENCE [LARGE SCALE GENOMIC DNA]</scope>
    <source>
        <strain evidence="2">JL</strain>
    </source>
</reference>
<dbReference type="EMBL" id="DF977003">
    <property type="protein sequence ID" value="GAQ25980.1"/>
    <property type="molecule type" value="Genomic_DNA"/>
</dbReference>
<keyword evidence="1" id="KW-0472">Membrane</keyword>
<keyword evidence="3" id="KW-1185">Reference proteome</keyword>
<feature type="transmembrane region" description="Helical" evidence="1">
    <location>
        <begin position="135"/>
        <end position="155"/>
    </location>
</feature>
<feature type="transmembrane region" description="Helical" evidence="1">
    <location>
        <begin position="7"/>
        <end position="23"/>
    </location>
</feature>